<protein>
    <submittedName>
        <fullName evidence="1">Uncharacterized protein</fullName>
    </submittedName>
</protein>
<proteinExistence type="predicted"/>
<reference evidence="1" key="1">
    <citation type="submission" date="2021-01" db="EMBL/GenBank/DDBJ databases">
        <authorList>
            <consortium name="Genoscope - CEA"/>
            <person name="William W."/>
        </authorList>
    </citation>
    <scope>NUCLEOTIDE SEQUENCE</scope>
</reference>
<keyword evidence="2" id="KW-1185">Reference proteome</keyword>
<sequence length="136" mass="15881">MKLNSALEPKHQCLNLASLGIPDFIDNCLKAINEFRDIEKKVRKPTGMIEDIVKSIEEAQILMNGEVQYHTFYSQIIRNPIITRIAMQIGIIREKASDKVNNFKDTWEDCKKKLTCYVEKDQHHCYTCQCYIIKTQ</sequence>
<comment type="caution">
    <text evidence="1">The sequence shown here is derived from an EMBL/GenBank/DDBJ whole genome shotgun (WGS) entry which is preliminary data.</text>
</comment>
<organism evidence="1 2">
    <name type="scientific">Paramecium sonneborni</name>
    <dbReference type="NCBI Taxonomy" id="65129"/>
    <lineage>
        <taxon>Eukaryota</taxon>
        <taxon>Sar</taxon>
        <taxon>Alveolata</taxon>
        <taxon>Ciliophora</taxon>
        <taxon>Intramacronucleata</taxon>
        <taxon>Oligohymenophorea</taxon>
        <taxon>Peniculida</taxon>
        <taxon>Parameciidae</taxon>
        <taxon>Paramecium</taxon>
    </lineage>
</organism>
<evidence type="ECO:0000313" key="2">
    <source>
        <dbReference type="Proteomes" id="UP000692954"/>
    </source>
</evidence>
<dbReference type="EMBL" id="CAJJDN010000057">
    <property type="protein sequence ID" value="CAD8091063.1"/>
    <property type="molecule type" value="Genomic_DNA"/>
</dbReference>
<dbReference type="AlphaFoldDB" id="A0A8S1NNB8"/>
<name>A0A8S1NNB8_9CILI</name>
<accession>A0A8S1NNB8</accession>
<evidence type="ECO:0000313" key="1">
    <source>
        <dbReference type="EMBL" id="CAD8091063.1"/>
    </source>
</evidence>
<gene>
    <name evidence="1" type="ORF">PSON_ATCC_30995.1.T0570063</name>
</gene>
<dbReference type="Proteomes" id="UP000692954">
    <property type="component" value="Unassembled WGS sequence"/>
</dbReference>